<dbReference type="STRING" id="1218108.GCA_000382425_03084"/>
<organism evidence="2 3">
    <name type="scientific">Empedobacter brevis NBRC 14943 = ATCC 43319</name>
    <dbReference type="NCBI Taxonomy" id="1218108"/>
    <lineage>
        <taxon>Bacteria</taxon>
        <taxon>Pseudomonadati</taxon>
        <taxon>Bacteroidota</taxon>
        <taxon>Flavobacteriia</taxon>
        <taxon>Flavobacteriales</taxon>
        <taxon>Weeksellaceae</taxon>
        <taxon>Empedobacter</taxon>
    </lineage>
</organism>
<evidence type="ECO:0000259" key="1">
    <source>
        <dbReference type="Pfam" id="PF22563"/>
    </source>
</evidence>
<accession>A0A511NGL8</accession>
<dbReference type="AlphaFoldDB" id="A0A511NGL8"/>
<protein>
    <recommendedName>
        <fullName evidence="1">Inactive Receiver domain-containing protein</fullName>
    </recommendedName>
</protein>
<proteinExistence type="predicted"/>
<evidence type="ECO:0000313" key="2">
    <source>
        <dbReference type="EMBL" id="GEM51955.1"/>
    </source>
</evidence>
<sequence>MIYLIDDKKLRQEKDYNWNTERFSQYADVISTIYTVNELTINSRDVFKEGNIILYHESFLDATDLKDEAIERRQHIESLAQTKNYSVVFFSGSKNSRDIRGNIANVPVSTLYSNLQIFLEKYRNNDQNLYYILFGENYINEQKLQLKLKDAINLSNSFEPLMIDSSYLHIRPFTDNIKKIFSMAKEVVVFEDVVDDDFSSMIKTKLNSEHYKSIYLSISLGQTLSDFNGLRLATHIRCTTSINQLIPIYIYSFVDLSYVLGNEYINILKTKNVFFVDYTSAWFKNSLEQKIEPISLDELHSEMDKLKLNVPKDYYDNHSIANEWGIYQLARNANIPIEDVVGFDHKKLETVYFKWLIVKNNLLIPIAEDVKVEQKKYADQLSGLKVKGKIDLSKFSKK</sequence>
<evidence type="ECO:0000313" key="3">
    <source>
        <dbReference type="Proteomes" id="UP000321245"/>
    </source>
</evidence>
<keyword evidence="3" id="KW-1185">Reference proteome</keyword>
<reference evidence="2 3" key="1">
    <citation type="submission" date="2019-07" db="EMBL/GenBank/DDBJ databases">
        <title>Whole genome shotgun sequence of Empedobacter brevis NBRC 14943.</title>
        <authorList>
            <person name="Hosoyama A."/>
            <person name="Uohara A."/>
            <person name="Ohji S."/>
            <person name="Ichikawa N."/>
        </authorList>
    </citation>
    <scope>NUCLEOTIDE SEQUENCE [LARGE SCALE GENOMIC DNA]</scope>
    <source>
        <strain evidence="2 3">NBRC 14943</strain>
    </source>
</reference>
<dbReference type="OrthoDB" id="1419680at2"/>
<dbReference type="Proteomes" id="UP000321245">
    <property type="component" value="Unassembled WGS sequence"/>
</dbReference>
<dbReference type="GeneID" id="84651140"/>
<dbReference type="EMBL" id="BJXC01000010">
    <property type="protein sequence ID" value="GEM51955.1"/>
    <property type="molecule type" value="Genomic_DNA"/>
</dbReference>
<gene>
    <name evidence="2" type="ORF">EB1_17450</name>
</gene>
<name>A0A511NGL8_9FLAO</name>
<dbReference type="RefSeq" id="WP_019976555.1">
    <property type="nucleotide sequence ID" value="NZ_BJXC01000010.1"/>
</dbReference>
<comment type="caution">
    <text evidence="2">The sequence shown here is derived from an EMBL/GenBank/DDBJ whole genome shotgun (WGS) entry which is preliminary data.</text>
</comment>
<feature type="domain" description="Inactive Receiver" evidence="1">
    <location>
        <begin position="192"/>
        <end position="276"/>
    </location>
</feature>
<dbReference type="InterPro" id="IPR054592">
    <property type="entry name" value="iREC"/>
</dbReference>
<dbReference type="Pfam" id="PF22563">
    <property type="entry name" value="iREC"/>
    <property type="match status" value="1"/>
</dbReference>